<dbReference type="InterPro" id="IPR036789">
    <property type="entry name" value="Ribosomal_uL6-like_a/b-dom_sf"/>
</dbReference>
<dbReference type="RefSeq" id="YP_003359264.1">
    <property type="nucleotide sequence ID" value="NC_013703.1"/>
</dbReference>
<name>D2ISA8_9CRYP</name>
<protein>
    <submittedName>
        <fullName evidence="6">Ribosomal protein L6</fullName>
    </submittedName>
</protein>
<dbReference type="GO" id="GO:0003735">
    <property type="term" value="F:structural constituent of ribosome"/>
    <property type="evidence" value="ECO:0007669"/>
    <property type="project" value="InterPro"/>
</dbReference>
<feature type="domain" description="Large ribosomal subunit protein uL6 alpha-beta" evidence="5">
    <location>
        <begin position="91"/>
        <end position="164"/>
    </location>
</feature>
<evidence type="ECO:0000256" key="4">
    <source>
        <dbReference type="RuleBase" id="RU003869"/>
    </source>
</evidence>
<dbReference type="GeneID" id="8715213"/>
<comment type="similarity">
    <text evidence="1 4">Belongs to the universal ribosomal protein uL6 family.</text>
</comment>
<dbReference type="PROSITE" id="PS00525">
    <property type="entry name" value="RIBOSOMAL_L6_1"/>
    <property type="match status" value="1"/>
</dbReference>
<evidence type="ECO:0000256" key="2">
    <source>
        <dbReference type="ARBA" id="ARBA00022980"/>
    </source>
</evidence>
<proteinExistence type="inferred from homology"/>
<keyword evidence="3 4" id="KW-0687">Ribonucleoprotein</keyword>
<dbReference type="InterPro" id="IPR020040">
    <property type="entry name" value="Ribosomal_uL6_a/b-dom"/>
</dbReference>
<dbReference type="GO" id="GO:0022625">
    <property type="term" value="C:cytosolic large ribosomal subunit"/>
    <property type="evidence" value="ECO:0007669"/>
    <property type="project" value="TreeGrafter"/>
</dbReference>
<dbReference type="PIRSF" id="PIRSF002162">
    <property type="entry name" value="Ribosomal_L6"/>
    <property type="match status" value="1"/>
</dbReference>
<dbReference type="FunFam" id="3.90.930.12:FF:000001">
    <property type="entry name" value="50S ribosomal protein L6"/>
    <property type="match status" value="1"/>
</dbReference>
<dbReference type="InterPro" id="IPR019906">
    <property type="entry name" value="Ribosomal_uL6_bac-type"/>
</dbReference>
<gene>
    <name evidence="6" type="primary">rpl6</name>
    <name evidence="6" type="ORF">CRPAC_p048</name>
</gene>
<dbReference type="GO" id="GO:0002181">
    <property type="term" value="P:cytoplasmic translation"/>
    <property type="evidence" value="ECO:0007669"/>
    <property type="project" value="TreeGrafter"/>
</dbReference>
<evidence type="ECO:0000256" key="3">
    <source>
        <dbReference type="ARBA" id="ARBA00023274"/>
    </source>
</evidence>
<evidence type="ECO:0000259" key="5">
    <source>
        <dbReference type="Pfam" id="PF00347"/>
    </source>
</evidence>
<dbReference type="InterPro" id="IPR002358">
    <property type="entry name" value="Ribosomal_uL6_CS"/>
</dbReference>
<keyword evidence="2 4" id="KW-0689">Ribosomal protein</keyword>
<evidence type="ECO:0000256" key="1">
    <source>
        <dbReference type="ARBA" id="ARBA00009356"/>
    </source>
</evidence>
<geneLocation type="plastid" evidence="6"/>
<feature type="domain" description="Large ribosomal subunit protein uL6 alpha-beta" evidence="5">
    <location>
        <begin position="11"/>
        <end position="82"/>
    </location>
</feature>
<organism evidence="6">
    <name type="scientific">Cryptomonas paramaecium</name>
    <dbReference type="NCBI Taxonomy" id="2898"/>
    <lineage>
        <taxon>Eukaryota</taxon>
        <taxon>Cryptophyceae</taxon>
        <taxon>Cryptomonadales</taxon>
        <taxon>Cryptomonadaceae</taxon>
        <taxon>Cryptomonas</taxon>
    </lineage>
</organism>
<dbReference type="Gene3D" id="3.90.930.12">
    <property type="entry name" value="Ribosomal protein L6, alpha-beta domain"/>
    <property type="match status" value="2"/>
</dbReference>
<dbReference type="PANTHER" id="PTHR11655:SF14">
    <property type="entry name" value="LARGE RIBOSOMAL SUBUNIT PROTEIN UL6M"/>
    <property type="match status" value="1"/>
</dbReference>
<accession>D2ISA8</accession>
<dbReference type="PRINTS" id="PR00059">
    <property type="entry name" value="RIBOSOMALL6"/>
</dbReference>
<dbReference type="EMBL" id="GQ358203">
    <property type="protein sequence ID" value="ACT46800.1"/>
    <property type="molecule type" value="Genomic_DNA"/>
</dbReference>
<evidence type="ECO:0000313" key="6">
    <source>
        <dbReference type="EMBL" id="ACT46800.1"/>
    </source>
</evidence>
<dbReference type="HAMAP" id="MF_01365_B">
    <property type="entry name" value="Ribosomal_uL6_B"/>
    <property type="match status" value="1"/>
</dbReference>
<dbReference type="Pfam" id="PF00347">
    <property type="entry name" value="Ribosomal_L6"/>
    <property type="match status" value="2"/>
</dbReference>
<dbReference type="GO" id="GO:0019843">
    <property type="term" value="F:rRNA binding"/>
    <property type="evidence" value="ECO:0007669"/>
    <property type="project" value="InterPro"/>
</dbReference>
<keyword evidence="6" id="KW-0934">Plastid</keyword>
<dbReference type="NCBIfam" id="TIGR03654">
    <property type="entry name" value="L6_bact"/>
    <property type="match status" value="1"/>
</dbReference>
<dbReference type="PANTHER" id="PTHR11655">
    <property type="entry name" value="60S/50S RIBOSOMAL PROTEIN L6/L9"/>
    <property type="match status" value="1"/>
</dbReference>
<dbReference type="AlphaFoldDB" id="D2ISA8"/>
<sequence>MSRISKLEVAIPDKIDFSVNENKIKIKGPKGELSRQIPAGVTIAAFGRSLQLCSTPHVKNSVELCGTYRGLIINMIVGVSSGFKKKLELQGVGYKAHLDNNTLILSVGYSHQVFLKLPLGIQIAIENNTNISVLGIDKELVGHMAATIRLVKPPEPYKGKGIRYQGEHIRKKIGKAGKK</sequence>
<reference evidence="6" key="1">
    <citation type="journal article" date="2009" name="Genome Biol. Evol.">
        <title>The complete plastid genome sequence of the secondarily nonphotosynthetic alga Cryptomonas paramecium: reduction, compaction, and accelerated evolutionary rate.</title>
        <authorList>
            <person name="Donaher N."/>
            <person name="Tanifuji G."/>
            <person name="Onodera N.T."/>
            <person name="Malfatti S.A."/>
            <person name="Chain P.S."/>
            <person name="Hara Y."/>
            <person name="Archibald J.M."/>
        </authorList>
    </citation>
    <scope>NUCLEOTIDE SEQUENCE</scope>
    <source>
        <strain evidence="6">CCAP977/2a</strain>
    </source>
</reference>
<dbReference type="SUPFAM" id="SSF56053">
    <property type="entry name" value="Ribosomal protein L6"/>
    <property type="match status" value="2"/>
</dbReference>
<dbReference type="InterPro" id="IPR000702">
    <property type="entry name" value="Ribosomal_uL6-like"/>
</dbReference>